<proteinExistence type="predicted"/>
<evidence type="ECO:0000313" key="2">
    <source>
        <dbReference type="Proteomes" id="UP000297496"/>
    </source>
</evidence>
<reference evidence="1 2" key="1">
    <citation type="submission" date="2019-04" db="EMBL/GenBank/DDBJ databases">
        <title>Three New Species of Nocardioides, Nocardioides euryhalodurans sp. nov., Nocardioides seonyuensis sp. nov. and Nocardioides eburneoflavus sp. nov. Isolated from Soil.</title>
        <authorList>
            <person name="Roh S.G."/>
            <person name="Lee C."/>
            <person name="Kim M.-K."/>
            <person name="Kim S.B."/>
        </authorList>
    </citation>
    <scope>NUCLEOTIDE SEQUENCE [LARGE SCALE GENOMIC DNA]</scope>
    <source>
        <strain evidence="1 2">MMS17-SY213</strain>
    </source>
</reference>
<organism evidence="1 2">
    <name type="scientific">Nocardioides eburneiflavus</name>
    <dbReference type="NCBI Taxonomy" id="2518372"/>
    <lineage>
        <taxon>Bacteria</taxon>
        <taxon>Bacillati</taxon>
        <taxon>Actinomycetota</taxon>
        <taxon>Actinomycetes</taxon>
        <taxon>Propionibacteriales</taxon>
        <taxon>Nocardioidaceae</taxon>
        <taxon>Nocardioides</taxon>
    </lineage>
</organism>
<dbReference type="RefSeq" id="WP_135839891.1">
    <property type="nucleotide sequence ID" value="NZ_SRRO01000001.1"/>
</dbReference>
<evidence type="ECO:0000313" key="1">
    <source>
        <dbReference type="EMBL" id="TGN65395.1"/>
    </source>
</evidence>
<comment type="caution">
    <text evidence="1">The sequence shown here is derived from an EMBL/GenBank/DDBJ whole genome shotgun (WGS) entry which is preliminary data.</text>
</comment>
<keyword evidence="2" id="KW-1185">Reference proteome</keyword>
<name>A0A4Z1CG83_9ACTN</name>
<gene>
    <name evidence="1" type="ORF">EXE59_16610</name>
</gene>
<sequence length="163" mass="18089">MKDIEYILGRPVLWTQREGQTALTDASLAYWRGRLAELRATRKPPEGYVVRLAILGSPQEGAAYEPFAPDGWSQDSAYLTSLNGIGLLIIQGIHTTPANAIQFVEATRNDLRATSVWPPLQRTVTVGPTTVPLDHSYLWRDEHSFHPESGLGGGWRIRVPRGT</sequence>
<protein>
    <submittedName>
        <fullName evidence="1">Uncharacterized protein</fullName>
    </submittedName>
</protein>
<accession>A0A4Z1CG83</accession>
<dbReference type="EMBL" id="SRRO01000001">
    <property type="protein sequence ID" value="TGN65395.1"/>
    <property type="molecule type" value="Genomic_DNA"/>
</dbReference>
<dbReference type="AlphaFoldDB" id="A0A4Z1CG83"/>
<dbReference type="Proteomes" id="UP000297496">
    <property type="component" value="Unassembled WGS sequence"/>
</dbReference>